<dbReference type="Proteomes" id="UP000077342">
    <property type="component" value="Unassembled WGS sequence"/>
</dbReference>
<dbReference type="PANTHER" id="PTHR48100">
    <property type="entry name" value="BROAD-SPECIFICITY PHOSPHATASE YOR283W-RELATED"/>
    <property type="match status" value="1"/>
</dbReference>
<dbReference type="GO" id="GO:0005737">
    <property type="term" value="C:cytoplasm"/>
    <property type="evidence" value="ECO:0007669"/>
    <property type="project" value="TreeGrafter"/>
</dbReference>
<keyword evidence="2" id="KW-1185">Reference proteome</keyword>
<dbReference type="AlphaFoldDB" id="A0A163V7J4"/>
<evidence type="ECO:0008006" key="3">
    <source>
        <dbReference type="Google" id="ProtNLM"/>
    </source>
</evidence>
<protein>
    <recommendedName>
        <fullName evidence="3">Histidine phosphatase family protein</fullName>
    </recommendedName>
</protein>
<accession>A0A163V7J4</accession>
<evidence type="ECO:0000313" key="1">
    <source>
        <dbReference type="EMBL" id="KZS57066.1"/>
    </source>
</evidence>
<comment type="caution">
    <text evidence="1">The sequence shown here is derived from an EMBL/GenBank/DDBJ whole genome shotgun (WGS) entry which is preliminary data.</text>
</comment>
<dbReference type="Gene3D" id="3.40.50.1240">
    <property type="entry name" value="Phosphoglycerate mutase-like"/>
    <property type="match status" value="1"/>
</dbReference>
<dbReference type="EMBL" id="LWCI01000165">
    <property type="protein sequence ID" value="KZS57066.1"/>
    <property type="molecule type" value="Genomic_DNA"/>
</dbReference>
<evidence type="ECO:0000313" key="2">
    <source>
        <dbReference type="Proteomes" id="UP000077342"/>
    </source>
</evidence>
<gene>
    <name evidence="1" type="ORF">A4G28_16805</name>
</gene>
<dbReference type="GO" id="GO:0016791">
    <property type="term" value="F:phosphatase activity"/>
    <property type="evidence" value="ECO:0007669"/>
    <property type="project" value="TreeGrafter"/>
</dbReference>
<proteinExistence type="predicted"/>
<dbReference type="SUPFAM" id="SSF53254">
    <property type="entry name" value="Phosphoglycerate mutase-like"/>
    <property type="match status" value="1"/>
</dbReference>
<dbReference type="SMART" id="SM00855">
    <property type="entry name" value="PGAM"/>
    <property type="match status" value="1"/>
</dbReference>
<name>A0A163V7J4_9MYCO</name>
<dbReference type="InterPro" id="IPR029033">
    <property type="entry name" value="His_PPase_superfam"/>
</dbReference>
<organism evidence="1 2">
    <name type="scientific">Mycobacterium ostraviense</name>
    <dbReference type="NCBI Taxonomy" id="2738409"/>
    <lineage>
        <taxon>Bacteria</taxon>
        <taxon>Bacillati</taxon>
        <taxon>Actinomycetota</taxon>
        <taxon>Actinomycetes</taxon>
        <taxon>Mycobacteriales</taxon>
        <taxon>Mycobacteriaceae</taxon>
        <taxon>Mycobacterium</taxon>
    </lineage>
</organism>
<dbReference type="CDD" id="cd07067">
    <property type="entry name" value="HP_PGM_like"/>
    <property type="match status" value="1"/>
</dbReference>
<dbReference type="RefSeq" id="WP_075513228.1">
    <property type="nucleotide sequence ID" value="NZ_CP089224.1"/>
</dbReference>
<dbReference type="PANTHER" id="PTHR48100:SF51">
    <property type="entry name" value="PHOSPHOGLYCERATE MUTASE"/>
    <property type="match status" value="1"/>
</dbReference>
<dbReference type="InterPro" id="IPR013078">
    <property type="entry name" value="His_Pase_superF_clade-1"/>
</dbReference>
<reference evidence="2" key="1">
    <citation type="submission" date="2016-04" db="EMBL/GenBank/DDBJ databases">
        <authorList>
            <person name="Strapagiel D."/>
            <person name="Borowka P."/>
            <person name="Marciniak B."/>
            <person name="Bakula Z."/>
            <person name="Van Ingen J."/>
            <person name="Safianowska A."/>
            <person name="Dziadek J."/>
            <person name="Jagielski T."/>
        </authorList>
    </citation>
    <scope>NUCLEOTIDE SEQUENCE [LARGE SCALE GENOMIC DNA]</scope>
    <source>
        <strain evidence="2">1010001458</strain>
    </source>
</reference>
<sequence>MAEETRVHVVRHGEVHNPSGVLYGRLPGFQLSDAGRAQAVAVADFLAGRDVVAVIASPLQRAQETAAPIAARHELPVDTDHDLIESANFFEGRRVGLGDGQWRDLRVWWQLRNPFTPSWGEPYTQIAQRMSTAVDKARARAAGHEVVCVSHQLPVWTLRLHVTGRRLWHDPRRRECSLASVTSLVYDGDRLVDVVYSEPAGC</sequence>
<dbReference type="InterPro" id="IPR050275">
    <property type="entry name" value="PGM_Phosphatase"/>
</dbReference>
<dbReference type="Pfam" id="PF00300">
    <property type="entry name" value="His_Phos_1"/>
    <property type="match status" value="1"/>
</dbReference>